<dbReference type="AlphaFoldDB" id="A0A448ZAL3"/>
<evidence type="ECO:0000313" key="2">
    <source>
        <dbReference type="EMBL" id="VEU39107.1"/>
    </source>
</evidence>
<organism evidence="2 3">
    <name type="scientific">Pseudo-nitzschia multistriata</name>
    <dbReference type="NCBI Taxonomy" id="183589"/>
    <lineage>
        <taxon>Eukaryota</taxon>
        <taxon>Sar</taxon>
        <taxon>Stramenopiles</taxon>
        <taxon>Ochrophyta</taxon>
        <taxon>Bacillariophyta</taxon>
        <taxon>Bacillariophyceae</taxon>
        <taxon>Bacillariophycidae</taxon>
        <taxon>Bacillariales</taxon>
        <taxon>Bacillariaceae</taxon>
        <taxon>Pseudo-nitzschia</taxon>
    </lineage>
</organism>
<name>A0A448ZAL3_9STRA</name>
<dbReference type="PANTHER" id="PTHR47579">
    <property type="entry name" value="COMPLEX 1 LYR PROTEIN"/>
    <property type="match status" value="1"/>
</dbReference>
<protein>
    <recommendedName>
        <fullName evidence="1">Complex 1 LYR protein domain-containing protein</fullName>
    </recommendedName>
</protein>
<dbReference type="OrthoDB" id="190541at2759"/>
<dbReference type="Pfam" id="PF05347">
    <property type="entry name" value="Complex1_LYR"/>
    <property type="match status" value="1"/>
</dbReference>
<reference evidence="2 3" key="1">
    <citation type="submission" date="2019-01" db="EMBL/GenBank/DDBJ databases">
        <authorList>
            <person name="Ferrante I. M."/>
        </authorList>
    </citation>
    <scope>NUCLEOTIDE SEQUENCE [LARGE SCALE GENOMIC DNA]</scope>
    <source>
        <strain evidence="2 3">B856</strain>
    </source>
</reference>
<evidence type="ECO:0000313" key="3">
    <source>
        <dbReference type="Proteomes" id="UP000291116"/>
    </source>
</evidence>
<dbReference type="PANTHER" id="PTHR47579:SF3">
    <property type="entry name" value="COMPLEX 1 LYR PROTEIN DOMAIN-CONTAINING PROTEIN"/>
    <property type="match status" value="1"/>
</dbReference>
<evidence type="ECO:0000259" key="1">
    <source>
        <dbReference type="Pfam" id="PF05347"/>
    </source>
</evidence>
<proteinExistence type="predicted"/>
<accession>A0A448ZAL3</accession>
<keyword evidence="3" id="KW-1185">Reference proteome</keyword>
<gene>
    <name evidence="2" type="ORF">PSNMU_V1.4_AUG-EV-PASAV3_0059000</name>
</gene>
<dbReference type="EMBL" id="CAACVS010000204">
    <property type="protein sequence ID" value="VEU39107.1"/>
    <property type="molecule type" value="Genomic_DNA"/>
</dbReference>
<sequence>MSGIANRTALELYRDCLRLVRHLAPGESPKAMALRQTVRTQFKVHAKEKDPTKIEAYKSDAIRALSNYMVYQSAQKDAQLQKAMDLDRESVKNDEKKK</sequence>
<dbReference type="CDD" id="cd20251">
    <property type="entry name" value="Complex1_LYR_SF"/>
    <property type="match status" value="1"/>
</dbReference>
<dbReference type="InterPro" id="IPR008011">
    <property type="entry name" value="Complex1_LYR_dom"/>
</dbReference>
<dbReference type="Proteomes" id="UP000291116">
    <property type="component" value="Unassembled WGS sequence"/>
</dbReference>
<feature type="domain" description="Complex 1 LYR protein" evidence="1">
    <location>
        <begin position="7"/>
        <end position="65"/>
    </location>
</feature>